<organism evidence="5 6">
    <name type="scientific">Anaeromyxobacter oryzae</name>
    <dbReference type="NCBI Taxonomy" id="2918170"/>
    <lineage>
        <taxon>Bacteria</taxon>
        <taxon>Pseudomonadati</taxon>
        <taxon>Myxococcota</taxon>
        <taxon>Myxococcia</taxon>
        <taxon>Myxococcales</taxon>
        <taxon>Cystobacterineae</taxon>
        <taxon>Anaeromyxobacteraceae</taxon>
        <taxon>Anaeromyxobacter</taxon>
    </lineage>
</organism>
<comment type="cofactor">
    <cofactor evidence="4">
        <name>Mg(2+)</name>
        <dbReference type="ChEBI" id="CHEBI:18420"/>
    </cofactor>
</comment>
<dbReference type="EMBL" id="AP025591">
    <property type="protein sequence ID" value="BDG04812.1"/>
    <property type="molecule type" value="Genomic_DNA"/>
</dbReference>
<dbReference type="InterPro" id="IPR024185">
    <property type="entry name" value="FTHF_cligase-like_sf"/>
</dbReference>
<evidence type="ECO:0000256" key="3">
    <source>
        <dbReference type="ARBA" id="ARBA00022840"/>
    </source>
</evidence>
<keyword evidence="4" id="KW-0479">Metal-binding</keyword>
<dbReference type="NCBIfam" id="TIGR02727">
    <property type="entry name" value="MTHFS_bact"/>
    <property type="match status" value="1"/>
</dbReference>
<gene>
    <name evidence="5" type="ORF">AMOR_38080</name>
</gene>
<keyword evidence="6" id="KW-1185">Reference proteome</keyword>
<protein>
    <recommendedName>
        <fullName evidence="4">5-formyltetrahydrofolate cyclo-ligase</fullName>
        <ecNumber evidence="4">6.3.3.2</ecNumber>
    </recommendedName>
</protein>
<proteinExistence type="inferred from homology"/>
<dbReference type="PANTHER" id="PTHR23407:SF1">
    <property type="entry name" value="5-FORMYLTETRAHYDROFOLATE CYCLO-LIGASE"/>
    <property type="match status" value="1"/>
</dbReference>
<accession>A0ABN6MUZ7</accession>
<dbReference type="EC" id="6.3.3.2" evidence="4"/>
<dbReference type="SUPFAM" id="SSF100950">
    <property type="entry name" value="NagB/RpiA/CoA transferase-like"/>
    <property type="match status" value="1"/>
</dbReference>
<dbReference type="Gene3D" id="3.40.50.10420">
    <property type="entry name" value="NagB/RpiA/CoA transferase-like"/>
    <property type="match status" value="1"/>
</dbReference>
<keyword evidence="3 4" id="KW-0067">ATP-binding</keyword>
<dbReference type="Pfam" id="PF01812">
    <property type="entry name" value="5-FTHF_cyc-lig"/>
    <property type="match status" value="1"/>
</dbReference>
<comment type="catalytic activity">
    <reaction evidence="4">
        <text>(6S)-5-formyl-5,6,7,8-tetrahydrofolate + ATP = (6R)-5,10-methenyltetrahydrofolate + ADP + phosphate</text>
        <dbReference type="Rhea" id="RHEA:10488"/>
        <dbReference type="ChEBI" id="CHEBI:30616"/>
        <dbReference type="ChEBI" id="CHEBI:43474"/>
        <dbReference type="ChEBI" id="CHEBI:57455"/>
        <dbReference type="ChEBI" id="CHEBI:57457"/>
        <dbReference type="ChEBI" id="CHEBI:456216"/>
        <dbReference type="EC" id="6.3.3.2"/>
    </reaction>
</comment>
<evidence type="ECO:0000256" key="4">
    <source>
        <dbReference type="RuleBase" id="RU361279"/>
    </source>
</evidence>
<dbReference type="PANTHER" id="PTHR23407">
    <property type="entry name" value="ATPASE INHIBITOR/5-FORMYLTETRAHYDROFOLATE CYCLO-LIGASE"/>
    <property type="match status" value="1"/>
</dbReference>
<comment type="similarity">
    <text evidence="1 4">Belongs to the 5-formyltetrahydrofolate cyclo-ligase family.</text>
</comment>
<name>A0ABN6MUZ7_9BACT</name>
<sequence>MTGVETRSGDAKRALRSELIAVRARLSQEERSEKSHAIAERVDRIAAVRDARTVALYAPLGTEVDSTELARRIGARGGRVVYPRSVVGERRLVFCRCDPAELVRGPLGAREPPAGAPEVALAEVDCVVMPGVAFSLDGLRLGRGGGYYDATLWAMPGSARVGVAFDVQVVPSLPREPHDAPLDALVTESRALTFARGAR</sequence>
<evidence type="ECO:0000256" key="2">
    <source>
        <dbReference type="ARBA" id="ARBA00022741"/>
    </source>
</evidence>
<evidence type="ECO:0000313" key="6">
    <source>
        <dbReference type="Proteomes" id="UP001162891"/>
    </source>
</evidence>
<evidence type="ECO:0000313" key="5">
    <source>
        <dbReference type="EMBL" id="BDG04812.1"/>
    </source>
</evidence>
<dbReference type="RefSeq" id="WP_248353302.1">
    <property type="nucleotide sequence ID" value="NZ_AP025591.1"/>
</dbReference>
<dbReference type="PIRSF" id="PIRSF006806">
    <property type="entry name" value="FTHF_cligase"/>
    <property type="match status" value="1"/>
</dbReference>
<dbReference type="Proteomes" id="UP001162891">
    <property type="component" value="Chromosome"/>
</dbReference>
<keyword evidence="2 4" id="KW-0547">Nucleotide-binding</keyword>
<reference evidence="6" key="1">
    <citation type="journal article" date="2022" name="Int. J. Syst. Evol. Microbiol.">
        <title>Anaeromyxobacter oryzae sp. nov., Anaeromyxobacter diazotrophicus sp. nov. and Anaeromyxobacter paludicola sp. nov., isolated from paddy soils.</title>
        <authorList>
            <person name="Itoh H."/>
            <person name="Xu Z."/>
            <person name="Mise K."/>
            <person name="Masuda Y."/>
            <person name="Ushijima N."/>
            <person name="Hayakawa C."/>
            <person name="Shiratori Y."/>
            <person name="Senoo K."/>
        </authorList>
    </citation>
    <scope>NUCLEOTIDE SEQUENCE [LARGE SCALE GENOMIC DNA]</scope>
    <source>
        <strain evidence="6">Red232</strain>
    </source>
</reference>
<dbReference type="InterPro" id="IPR002698">
    <property type="entry name" value="FTHF_cligase"/>
</dbReference>
<keyword evidence="4" id="KW-0460">Magnesium</keyword>
<dbReference type="InterPro" id="IPR037171">
    <property type="entry name" value="NagB/RpiA_transferase-like"/>
</dbReference>
<evidence type="ECO:0000256" key="1">
    <source>
        <dbReference type="ARBA" id="ARBA00010638"/>
    </source>
</evidence>